<dbReference type="InterPro" id="IPR043129">
    <property type="entry name" value="ATPase_NBD"/>
</dbReference>
<proteinExistence type="inferred from homology"/>
<dbReference type="Gene3D" id="3.30.420.40">
    <property type="match status" value="2"/>
</dbReference>
<evidence type="ECO:0000256" key="1">
    <source>
        <dbReference type="ARBA" id="ARBA00006479"/>
    </source>
</evidence>
<accession>A0A1G2K461</accession>
<dbReference type="PANTHER" id="PTHR18964">
    <property type="entry name" value="ROK (REPRESSOR, ORF, KINASE) FAMILY"/>
    <property type="match status" value="1"/>
</dbReference>
<reference evidence="2 3" key="1">
    <citation type="journal article" date="2016" name="Nat. Commun.">
        <title>Thousands of microbial genomes shed light on interconnected biogeochemical processes in an aquifer system.</title>
        <authorList>
            <person name="Anantharaman K."/>
            <person name="Brown C.T."/>
            <person name="Hug L.A."/>
            <person name="Sharon I."/>
            <person name="Castelle C.J."/>
            <person name="Probst A.J."/>
            <person name="Thomas B.C."/>
            <person name="Singh A."/>
            <person name="Wilkins M.J."/>
            <person name="Karaoz U."/>
            <person name="Brodie E.L."/>
            <person name="Williams K.H."/>
            <person name="Hubbard S.S."/>
            <person name="Banfield J.F."/>
        </authorList>
    </citation>
    <scope>NUCLEOTIDE SEQUENCE [LARGE SCALE GENOMIC DNA]</scope>
</reference>
<dbReference type="SUPFAM" id="SSF53067">
    <property type="entry name" value="Actin-like ATPase domain"/>
    <property type="match status" value="1"/>
</dbReference>
<evidence type="ECO:0000313" key="2">
    <source>
        <dbReference type="EMBL" id="OGZ93963.1"/>
    </source>
</evidence>
<gene>
    <name evidence="2" type="ORF">A2633_00790</name>
</gene>
<comment type="similarity">
    <text evidence="1">Belongs to the ROK (NagC/XylR) family.</text>
</comment>
<evidence type="ECO:0000313" key="3">
    <source>
        <dbReference type="Proteomes" id="UP000177152"/>
    </source>
</evidence>
<sequence length="280" mass="29745">MNLLFDIGGTKTRLAVSRDSREFDTPKIFETPKDFSEGIQKFKLHALELLGGGSISAIAGGIAGPLNKAKTGLVNSPHLPDWAGHELTHELERIFAVPVYLENDSAVVGLGEAMYGAGTGSPIVAYMTVSTGVGGVRIVNGKIDANTFGFEPGHQIIDAGGVLGVPGTGEGRLEEFVSGSAIENRFHKLPIEMTDPDVCDELARMFAIGLHNTILHWSPDTVVLGGSLITGSVITPTSIRKHLLAIMKIFTESPHIREATLGDLGGLWGSLELIRQKSLG</sequence>
<dbReference type="EMBL" id="MHQC01000046">
    <property type="protein sequence ID" value="OGZ93963.1"/>
    <property type="molecule type" value="Genomic_DNA"/>
</dbReference>
<evidence type="ECO:0008006" key="4">
    <source>
        <dbReference type="Google" id="ProtNLM"/>
    </source>
</evidence>
<dbReference type="AlphaFoldDB" id="A0A1G2K461"/>
<comment type="caution">
    <text evidence="2">The sequence shown here is derived from an EMBL/GenBank/DDBJ whole genome shotgun (WGS) entry which is preliminary data.</text>
</comment>
<name>A0A1G2K461_9BACT</name>
<dbReference type="Proteomes" id="UP000177152">
    <property type="component" value="Unassembled WGS sequence"/>
</dbReference>
<organism evidence="2 3">
    <name type="scientific">Candidatus Sungbacteria bacterium RIFCSPHIGHO2_01_FULL_47_32</name>
    <dbReference type="NCBI Taxonomy" id="1802264"/>
    <lineage>
        <taxon>Bacteria</taxon>
        <taxon>Candidatus Sungiibacteriota</taxon>
    </lineage>
</organism>
<dbReference type="InterPro" id="IPR000600">
    <property type="entry name" value="ROK"/>
</dbReference>
<dbReference type="Pfam" id="PF00480">
    <property type="entry name" value="ROK"/>
    <property type="match status" value="1"/>
</dbReference>
<dbReference type="PANTHER" id="PTHR18964:SF149">
    <property type="entry name" value="BIFUNCTIONAL UDP-N-ACETYLGLUCOSAMINE 2-EPIMERASE_N-ACETYLMANNOSAMINE KINASE"/>
    <property type="match status" value="1"/>
</dbReference>
<protein>
    <recommendedName>
        <fullName evidence="4">Glucokinase</fullName>
    </recommendedName>
</protein>